<dbReference type="Proteomes" id="UP000036947">
    <property type="component" value="Unassembled WGS sequence"/>
</dbReference>
<sequence>MDLGLNSPSLESEIGHPLEEPYLQSSGDLGAMQSGHCGQTFAQEPPPRRSVEQSEQEQQSELHGASQGSYMISPFISTLLPCYSEAPSNHPRRRLSLARNITPENLHRHSQDEATAHIMGFDQQEETALTTGSEDTGTDSGYGQAVSSQPSTSSNIQGSYNTWQKTTKQAVEPVMTSWIRKLSDINVELHQHMLSIPPIGVGQSTWTSNGPNSTRHDEELAVDRTFKLSHQFMEILNDIFSRFKTRQAYTGPTTDTLALDQPSQLLVLSSYLCLVESYDKILRHIKTWTEVRFKMGVSTSDEHFPIQLPGLAIGSFKLPTSSSTQPLVLTCTIESMIMHMHNLVSEMMTPTNTGNGTTRVSNTAAGDQGTSGGDGLSSVAKVTLQAIRAKEDSTTELIHVVWKLALRCGPP</sequence>
<dbReference type="EMBL" id="LFRF01000027">
    <property type="protein sequence ID" value="KND88287.1"/>
    <property type="molecule type" value="Genomic_DNA"/>
</dbReference>
<feature type="region of interest" description="Disordered" evidence="1">
    <location>
        <begin position="350"/>
        <end position="374"/>
    </location>
</feature>
<proteinExistence type="predicted"/>
<gene>
    <name evidence="2" type="ORF">TOPH_07099</name>
</gene>
<dbReference type="AlphaFoldDB" id="A0A0L0N2H7"/>
<organism evidence="2 3">
    <name type="scientific">Tolypocladium ophioglossoides (strain CBS 100239)</name>
    <name type="common">Snaketongue truffleclub</name>
    <name type="synonym">Elaphocordyceps ophioglossoides</name>
    <dbReference type="NCBI Taxonomy" id="1163406"/>
    <lineage>
        <taxon>Eukaryota</taxon>
        <taxon>Fungi</taxon>
        <taxon>Dikarya</taxon>
        <taxon>Ascomycota</taxon>
        <taxon>Pezizomycotina</taxon>
        <taxon>Sordariomycetes</taxon>
        <taxon>Hypocreomycetidae</taxon>
        <taxon>Hypocreales</taxon>
        <taxon>Ophiocordycipitaceae</taxon>
        <taxon>Tolypocladium</taxon>
    </lineage>
</organism>
<evidence type="ECO:0000313" key="3">
    <source>
        <dbReference type="Proteomes" id="UP000036947"/>
    </source>
</evidence>
<feature type="compositionally biased region" description="Low complexity" evidence="1">
    <location>
        <begin position="130"/>
        <end position="143"/>
    </location>
</feature>
<keyword evidence="3" id="KW-1185">Reference proteome</keyword>
<feature type="compositionally biased region" description="Polar residues" evidence="1">
    <location>
        <begin position="1"/>
        <end position="10"/>
    </location>
</feature>
<feature type="region of interest" description="Disordered" evidence="1">
    <location>
        <begin position="1"/>
        <end position="68"/>
    </location>
</feature>
<feature type="compositionally biased region" description="Polar residues" evidence="1">
    <location>
        <begin position="145"/>
        <end position="159"/>
    </location>
</feature>
<reference evidence="2 3" key="1">
    <citation type="journal article" date="2015" name="BMC Genomics">
        <title>The genome of the truffle-parasite Tolypocladium ophioglossoides and the evolution of antifungal peptaibiotics.</title>
        <authorList>
            <person name="Quandt C.A."/>
            <person name="Bushley K.E."/>
            <person name="Spatafora J.W."/>
        </authorList>
    </citation>
    <scope>NUCLEOTIDE SEQUENCE [LARGE SCALE GENOMIC DNA]</scope>
    <source>
        <strain evidence="2 3">CBS 100239</strain>
    </source>
</reference>
<feature type="region of interest" description="Disordered" evidence="1">
    <location>
        <begin position="127"/>
        <end position="159"/>
    </location>
</feature>
<evidence type="ECO:0000313" key="2">
    <source>
        <dbReference type="EMBL" id="KND88287.1"/>
    </source>
</evidence>
<name>A0A0L0N2H7_TOLOC</name>
<dbReference type="OrthoDB" id="4330117at2759"/>
<protein>
    <submittedName>
        <fullName evidence="2">Uncharacterized protein</fullName>
    </submittedName>
</protein>
<accession>A0A0L0N2H7</accession>
<evidence type="ECO:0000256" key="1">
    <source>
        <dbReference type="SAM" id="MobiDB-lite"/>
    </source>
</evidence>
<comment type="caution">
    <text evidence="2">The sequence shown here is derived from an EMBL/GenBank/DDBJ whole genome shotgun (WGS) entry which is preliminary data.</text>
</comment>